<evidence type="ECO:0000313" key="4">
    <source>
        <dbReference type="Proteomes" id="UP001642900"/>
    </source>
</evidence>
<comment type="caution">
    <text evidence="3">The sequence shown here is derived from an EMBL/GenBank/DDBJ whole genome shotgun (WGS) entry which is preliminary data.</text>
</comment>
<dbReference type="Pfam" id="PF01695">
    <property type="entry name" value="IstB_IS21"/>
    <property type="match status" value="1"/>
</dbReference>
<evidence type="ECO:0000256" key="1">
    <source>
        <dbReference type="SAM" id="MobiDB-lite"/>
    </source>
</evidence>
<organism evidence="3 4">
    <name type="scientific">Allomesorhizobium camelthorni</name>
    <dbReference type="NCBI Taxonomy" id="475069"/>
    <lineage>
        <taxon>Bacteria</taxon>
        <taxon>Pseudomonadati</taxon>
        <taxon>Pseudomonadota</taxon>
        <taxon>Alphaproteobacteria</taxon>
        <taxon>Hyphomicrobiales</taxon>
        <taxon>Phyllobacteriaceae</taxon>
        <taxon>Allomesorhizobium</taxon>
    </lineage>
</organism>
<gene>
    <name evidence="3" type="ORF">G6N73_36105</name>
</gene>
<reference evidence="3 4" key="1">
    <citation type="submission" date="2020-02" db="EMBL/GenBank/DDBJ databases">
        <title>Genome sequence of strain CCNWXJ40-4.</title>
        <authorList>
            <person name="Gao J."/>
            <person name="Sun J."/>
        </authorList>
    </citation>
    <scope>NUCLEOTIDE SEQUENCE [LARGE SCALE GENOMIC DNA]</scope>
    <source>
        <strain evidence="3 4">CCNWXJ 40-4</strain>
    </source>
</reference>
<dbReference type="RefSeq" id="WP_165034601.1">
    <property type="nucleotide sequence ID" value="NZ_JAAKZF010000313.1"/>
</dbReference>
<dbReference type="InterPro" id="IPR002611">
    <property type="entry name" value="IstB_ATP-bd"/>
</dbReference>
<feature type="region of interest" description="Disordered" evidence="1">
    <location>
        <begin position="37"/>
        <end position="56"/>
    </location>
</feature>
<accession>A0A6G4WQ21</accession>
<evidence type="ECO:0000313" key="3">
    <source>
        <dbReference type="EMBL" id="NGO56296.1"/>
    </source>
</evidence>
<keyword evidence="3" id="KW-0547">Nucleotide-binding</keyword>
<dbReference type="EMBL" id="JAAKZF010000313">
    <property type="protein sequence ID" value="NGO56296.1"/>
    <property type="molecule type" value="Genomic_DNA"/>
</dbReference>
<protein>
    <submittedName>
        <fullName evidence="3">ATP-binding protein</fullName>
    </submittedName>
</protein>
<feature type="domain" description="IstB-like ATP-binding" evidence="2">
    <location>
        <begin position="3"/>
        <end position="39"/>
    </location>
</feature>
<dbReference type="Proteomes" id="UP001642900">
    <property type="component" value="Unassembled WGS sequence"/>
</dbReference>
<proteinExistence type="predicted"/>
<dbReference type="AlphaFoldDB" id="A0A6G4WQ21"/>
<feature type="non-terminal residue" evidence="3">
    <location>
        <position position="1"/>
    </location>
</feature>
<evidence type="ECO:0000259" key="2">
    <source>
        <dbReference type="Pfam" id="PF01695"/>
    </source>
</evidence>
<sequence>RHHEVVGDAKMTTALLDRLTHHCHILETGNDSFRFKNSSAQTTATKKEKAATLTKP</sequence>
<keyword evidence="4" id="KW-1185">Reference proteome</keyword>
<name>A0A6G4WQ21_9HYPH</name>
<dbReference type="GO" id="GO:0005524">
    <property type="term" value="F:ATP binding"/>
    <property type="evidence" value="ECO:0007669"/>
    <property type="project" value="UniProtKB-KW"/>
</dbReference>
<keyword evidence="3" id="KW-0067">ATP-binding</keyword>